<comment type="caution">
    <text evidence="2">The sequence shown here is derived from an EMBL/GenBank/DDBJ whole genome shotgun (WGS) entry which is preliminary data.</text>
</comment>
<reference evidence="2 3" key="1">
    <citation type="submission" date="2015-12" db="EMBL/GenBank/DDBJ databases">
        <authorList>
            <person name="Shamseldin A."/>
            <person name="Moawad H."/>
            <person name="Abd El-Rahim W.M."/>
            <person name="Sadowsky M.J."/>
        </authorList>
    </citation>
    <scope>NUCLEOTIDE SEQUENCE [LARGE SCALE GENOMIC DNA]</scope>
    <source>
        <strain evidence="2 3">WF1</strain>
    </source>
</reference>
<feature type="chain" id="PRO_5013161765" description="Lipocalin-like domain-containing protein" evidence="1">
    <location>
        <begin position="22"/>
        <end position="127"/>
    </location>
</feature>
<dbReference type="OrthoDB" id="5767739at2"/>
<proteinExistence type="predicted"/>
<dbReference type="AlphaFoldDB" id="A0A1V8M6I5"/>
<keyword evidence="3" id="KW-1185">Reference proteome</keyword>
<dbReference type="STRING" id="1420851.AU255_04725"/>
<accession>A0A1V8M6I5</accession>
<evidence type="ECO:0000256" key="1">
    <source>
        <dbReference type="SAM" id="SignalP"/>
    </source>
</evidence>
<feature type="signal peptide" evidence="1">
    <location>
        <begin position="1"/>
        <end position="21"/>
    </location>
</feature>
<evidence type="ECO:0000313" key="2">
    <source>
        <dbReference type="EMBL" id="OQK17200.1"/>
    </source>
</evidence>
<keyword evidence="1" id="KW-0732">Signal</keyword>
<evidence type="ECO:0008006" key="4">
    <source>
        <dbReference type="Google" id="ProtNLM"/>
    </source>
</evidence>
<gene>
    <name evidence="2" type="ORF">AU255_04725</name>
</gene>
<sequence>MKLKQALLAGVVLLLSISANAEVILEDNSKIVGKWNLYAEAAQLHKEKVELFSVWDFTNQGVIKTESEDRFGRTKTLKIDLKYAVEDGVIKKQKTPGRAKLETCKVESLDEKNMVLKCPFLYLFFKR</sequence>
<dbReference type="Proteomes" id="UP000191980">
    <property type="component" value="Unassembled WGS sequence"/>
</dbReference>
<organism evidence="2 3">
    <name type="scientific">Methyloprofundus sedimenti</name>
    <dbReference type="NCBI Taxonomy" id="1420851"/>
    <lineage>
        <taxon>Bacteria</taxon>
        <taxon>Pseudomonadati</taxon>
        <taxon>Pseudomonadota</taxon>
        <taxon>Gammaproteobacteria</taxon>
        <taxon>Methylococcales</taxon>
        <taxon>Methylococcaceae</taxon>
        <taxon>Methyloprofundus</taxon>
    </lineage>
</organism>
<dbReference type="RefSeq" id="WP_080521813.1">
    <property type="nucleotide sequence ID" value="NZ_LPUF01000001.1"/>
</dbReference>
<name>A0A1V8M6I5_9GAMM</name>
<dbReference type="EMBL" id="LPUF01000001">
    <property type="protein sequence ID" value="OQK17200.1"/>
    <property type="molecule type" value="Genomic_DNA"/>
</dbReference>
<protein>
    <recommendedName>
        <fullName evidence="4">Lipocalin-like domain-containing protein</fullName>
    </recommendedName>
</protein>
<evidence type="ECO:0000313" key="3">
    <source>
        <dbReference type="Proteomes" id="UP000191980"/>
    </source>
</evidence>